<keyword evidence="3 6" id="KW-0694">RNA-binding</keyword>
<dbReference type="GO" id="GO:0005829">
    <property type="term" value="C:cytosol"/>
    <property type="evidence" value="ECO:0007669"/>
    <property type="project" value="TreeGrafter"/>
</dbReference>
<dbReference type="InterPro" id="IPR006027">
    <property type="entry name" value="NusB_RsmB_TIM44"/>
</dbReference>
<dbReference type="GO" id="GO:0006353">
    <property type="term" value="P:DNA-templated transcription termination"/>
    <property type="evidence" value="ECO:0007669"/>
    <property type="project" value="UniProtKB-UniRule"/>
</dbReference>
<gene>
    <name evidence="6 8" type="primary">nusB</name>
    <name evidence="8" type="ORF">JW886_03950</name>
</gene>
<protein>
    <recommendedName>
        <fullName evidence="6">Transcription antitermination protein NusB</fullName>
    </recommendedName>
    <alternativeName>
        <fullName evidence="6">Antitermination factor NusB</fullName>
    </alternativeName>
</protein>
<dbReference type="RefSeq" id="WP_205872360.1">
    <property type="nucleotide sequence ID" value="NZ_CP070872.1"/>
</dbReference>
<name>A0AA45KHK3_9LACT</name>
<sequence>MPRTLTQHQIRQRAVQTLFSYAVQNEMATTVVKAFRENVEKLEAVLAQTIRFDVDFRDERITVRKFPKSLSEPLEKIYEIYEILGVENIEKTTVAKALAFMRDFGGYAKKMNEYEATNLFSGIMANLNLIRLFQIELDEEPVAPKVLEFLKNLPEKATSDEAYATFKKTFAFLHENILERYSEELFVPAKLATELDEKLAKAEQEAHAQTQALLGRTKTFVLNYDNEQAGNLDEPSYFTTLVDGVLQQKETLDEKLSAYLAKNWSFARLTLIEQVILEVSAYEILFTDTPDVVAVNEAVELSKDFSDDKSSRFINGVLTNFIKKD</sequence>
<evidence type="ECO:0000256" key="6">
    <source>
        <dbReference type="HAMAP-Rule" id="MF_00073"/>
    </source>
</evidence>
<organism evidence="8 9">
    <name type="scientific">Lactococcus taiwanensis</name>
    <dbReference type="NCBI Taxonomy" id="1151742"/>
    <lineage>
        <taxon>Bacteria</taxon>
        <taxon>Bacillati</taxon>
        <taxon>Bacillota</taxon>
        <taxon>Bacilli</taxon>
        <taxon>Lactobacillales</taxon>
        <taxon>Streptococcaceae</taxon>
        <taxon>Lactococcus</taxon>
    </lineage>
</organism>
<evidence type="ECO:0000256" key="1">
    <source>
        <dbReference type="ARBA" id="ARBA00005952"/>
    </source>
</evidence>
<dbReference type="Pfam" id="PF01029">
    <property type="entry name" value="NusB"/>
    <property type="match status" value="1"/>
</dbReference>
<evidence type="ECO:0000256" key="5">
    <source>
        <dbReference type="ARBA" id="ARBA00023163"/>
    </source>
</evidence>
<evidence type="ECO:0000259" key="7">
    <source>
        <dbReference type="Pfam" id="PF01029"/>
    </source>
</evidence>
<accession>A0AA45KHK3</accession>
<dbReference type="InterPro" id="IPR035926">
    <property type="entry name" value="NusB-like_sf"/>
</dbReference>
<dbReference type="EMBL" id="CP070872">
    <property type="protein sequence ID" value="QSE77404.1"/>
    <property type="molecule type" value="Genomic_DNA"/>
</dbReference>
<dbReference type="InterPro" id="IPR011605">
    <property type="entry name" value="NusB_fam"/>
</dbReference>
<dbReference type="PANTHER" id="PTHR11078:SF3">
    <property type="entry name" value="ANTITERMINATION NUSB DOMAIN-CONTAINING PROTEIN"/>
    <property type="match status" value="1"/>
</dbReference>
<evidence type="ECO:0000313" key="9">
    <source>
        <dbReference type="Proteomes" id="UP000663608"/>
    </source>
</evidence>
<evidence type="ECO:0000313" key="8">
    <source>
        <dbReference type="EMBL" id="QSE77404.1"/>
    </source>
</evidence>
<keyword evidence="4 6" id="KW-0805">Transcription regulation</keyword>
<dbReference type="GO" id="GO:0003723">
    <property type="term" value="F:RNA binding"/>
    <property type="evidence" value="ECO:0007669"/>
    <property type="project" value="UniProtKB-UniRule"/>
</dbReference>
<keyword evidence="5 6" id="KW-0804">Transcription</keyword>
<dbReference type="GO" id="GO:0031564">
    <property type="term" value="P:transcription antitermination"/>
    <property type="evidence" value="ECO:0007669"/>
    <property type="project" value="UniProtKB-KW"/>
</dbReference>
<comment type="similarity">
    <text evidence="1 6">Belongs to the NusB family.</text>
</comment>
<dbReference type="Gene3D" id="1.10.940.10">
    <property type="entry name" value="NusB-like"/>
    <property type="match status" value="1"/>
</dbReference>
<dbReference type="KEGG" id="lti:JW886_03950"/>
<proteinExistence type="inferred from homology"/>
<dbReference type="PANTHER" id="PTHR11078">
    <property type="entry name" value="N UTILIZATION SUBSTANCE PROTEIN B-RELATED"/>
    <property type="match status" value="1"/>
</dbReference>
<reference evidence="8 9" key="1">
    <citation type="submission" date="2021-02" db="EMBL/GenBank/DDBJ databases">
        <title>Complete genome sequence of Lactococcus lactis strain K_LL004.</title>
        <authorList>
            <person name="Kim H.B."/>
        </authorList>
    </citation>
    <scope>NUCLEOTIDE SEQUENCE [LARGE SCALE GENOMIC DNA]</scope>
    <source>
        <strain evidence="8 9">K_LL004</strain>
    </source>
</reference>
<comment type="function">
    <text evidence="6">Involved in transcription antitermination. Required for transcription of ribosomal RNA (rRNA) genes. Binds specifically to the boxA antiterminator sequence of the ribosomal RNA (rrn) operons.</text>
</comment>
<evidence type="ECO:0000256" key="4">
    <source>
        <dbReference type="ARBA" id="ARBA00023015"/>
    </source>
</evidence>
<keyword evidence="2 6" id="KW-0889">Transcription antitermination</keyword>
<dbReference type="NCBIfam" id="TIGR01951">
    <property type="entry name" value="nusB"/>
    <property type="match status" value="1"/>
</dbReference>
<keyword evidence="9" id="KW-1185">Reference proteome</keyword>
<evidence type="ECO:0000256" key="2">
    <source>
        <dbReference type="ARBA" id="ARBA00022814"/>
    </source>
</evidence>
<dbReference type="SUPFAM" id="SSF48013">
    <property type="entry name" value="NusB-like"/>
    <property type="match status" value="1"/>
</dbReference>
<dbReference type="HAMAP" id="MF_00073">
    <property type="entry name" value="NusB"/>
    <property type="match status" value="1"/>
</dbReference>
<evidence type="ECO:0000256" key="3">
    <source>
        <dbReference type="ARBA" id="ARBA00022884"/>
    </source>
</evidence>
<dbReference type="Proteomes" id="UP000663608">
    <property type="component" value="Chromosome"/>
</dbReference>
<feature type="domain" description="NusB/RsmB/TIM44" evidence="7">
    <location>
        <begin position="224"/>
        <end position="323"/>
    </location>
</feature>
<dbReference type="AlphaFoldDB" id="A0AA45KHK3"/>